<keyword evidence="2" id="KW-1185">Reference proteome</keyword>
<dbReference type="EMBL" id="ML986581">
    <property type="protein sequence ID" value="KAF2269736.1"/>
    <property type="molecule type" value="Genomic_DNA"/>
</dbReference>
<dbReference type="Proteomes" id="UP000800093">
    <property type="component" value="Unassembled WGS sequence"/>
</dbReference>
<dbReference type="OrthoDB" id="2963168at2759"/>
<protein>
    <submittedName>
        <fullName evidence="1">Uncharacterized protein</fullName>
    </submittedName>
</protein>
<dbReference type="AlphaFoldDB" id="A0A9P4TNY5"/>
<proteinExistence type="predicted"/>
<reference evidence="2" key="1">
    <citation type="journal article" date="2020" name="Stud. Mycol.">
        <title>101 Dothideomycetes genomes: A test case for predicting lifestyles and emergence of pathogens.</title>
        <authorList>
            <person name="Haridas S."/>
            <person name="Albert R."/>
            <person name="Binder M."/>
            <person name="Bloem J."/>
            <person name="LaButti K."/>
            <person name="Salamov A."/>
            <person name="Andreopoulos B."/>
            <person name="Baker S."/>
            <person name="Barry K."/>
            <person name="Bills G."/>
            <person name="Bluhm B."/>
            <person name="Cannon C."/>
            <person name="Castanera R."/>
            <person name="Culley D."/>
            <person name="Daum C."/>
            <person name="Ezra D."/>
            <person name="Gonzalez J."/>
            <person name="Henrissat B."/>
            <person name="Kuo A."/>
            <person name="Liang C."/>
            <person name="Lipzen A."/>
            <person name="Lutzoni F."/>
            <person name="Magnuson J."/>
            <person name="Mondo S."/>
            <person name="Nolan M."/>
            <person name="Ohm R."/>
            <person name="Pangilinan J."/>
            <person name="Park H.-J."/>
            <person name="Ramirez L."/>
            <person name="Alfaro M."/>
            <person name="Sun H."/>
            <person name="Tritt A."/>
            <person name="Yoshinaga Y."/>
            <person name="Zwiers L.-H."/>
            <person name="Turgeon B."/>
            <person name="Goodwin S."/>
            <person name="Spatafora J."/>
            <person name="Crous P."/>
            <person name="Grigoriev I."/>
        </authorList>
    </citation>
    <scope>NUCLEOTIDE SEQUENCE [LARGE SCALE GENOMIC DNA]</scope>
    <source>
        <strain evidence="2">CBS 304.66</strain>
    </source>
</reference>
<accession>A0A9P4TNY5</accession>
<gene>
    <name evidence="1" type="ORF">CC78DRAFT_574603</name>
</gene>
<sequence>MAVDFDTTYSRVAYAFSSKPRKVNYVEQWPGSSKTFSKTPTVLKYTSKNNSK</sequence>
<organism evidence="1 2">
    <name type="scientific">Lojkania enalia</name>
    <dbReference type="NCBI Taxonomy" id="147567"/>
    <lineage>
        <taxon>Eukaryota</taxon>
        <taxon>Fungi</taxon>
        <taxon>Dikarya</taxon>
        <taxon>Ascomycota</taxon>
        <taxon>Pezizomycotina</taxon>
        <taxon>Dothideomycetes</taxon>
        <taxon>Pleosporomycetidae</taxon>
        <taxon>Pleosporales</taxon>
        <taxon>Pleosporales incertae sedis</taxon>
        <taxon>Lojkania</taxon>
    </lineage>
</organism>
<comment type="caution">
    <text evidence="1">The sequence shown here is derived from an EMBL/GenBank/DDBJ whole genome shotgun (WGS) entry which is preliminary data.</text>
</comment>
<name>A0A9P4TNY5_9PLEO</name>
<evidence type="ECO:0000313" key="1">
    <source>
        <dbReference type="EMBL" id="KAF2269736.1"/>
    </source>
</evidence>
<evidence type="ECO:0000313" key="2">
    <source>
        <dbReference type="Proteomes" id="UP000800093"/>
    </source>
</evidence>